<dbReference type="AlphaFoldDB" id="A0A857LJ02"/>
<dbReference type="EMBL" id="CP045810">
    <property type="protein sequence ID" value="QHN38123.1"/>
    <property type="molecule type" value="Genomic_DNA"/>
</dbReference>
<protein>
    <submittedName>
        <fullName evidence="1">ABC transporter permease</fullName>
    </submittedName>
</protein>
<evidence type="ECO:0000313" key="1">
    <source>
        <dbReference type="EMBL" id="QHN38123.1"/>
    </source>
</evidence>
<name>A0A857LJ02_9ACTN</name>
<organism evidence="1">
    <name type="scientific">Gordonia amarae</name>
    <dbReference type="NCBI Taxonomy" id="36821"/>
    <lineage>
        <taxon>Bacteria</taxon>
        <taxon>Bacillati</taxon>
        <taxon>Actinomycetota</taxon>
        <taxon>Actinomycetes</taxon>
        <taxon>Mycobacteriales</taxon>
        <taxon>Gordoniaceae</taxon>
        <taxon>Gordonia</taxon>
    </lineage>
</organism>
<gene>
    <name evidence="1" type="ORF">GII30_02025</name>
</gene>
<sequence length="266" mass="27931">MSAVAIELSRLRRAVAAERIRTGGRRSVLPAVVLPGAILLPTAVTAVVATVSEHFSQVSSDVEVVSVATTNSVYWILTFTVTVWCCAAAYTQTTAERGDIGDLGRILYPRPWTALAARWIFYGVGAAVSAVALAALTMIMLPAFYPNVYGAVDLVSADGLRFVLTIPVYAVSAVGISLGVAAVIGNPAASVAVLLGWVYIVENTIALIPHGYSIQGYMPFLNGVYGTGQEIVVMPPWGINGALAYCAAVSVVLFTIACCAAYLGRR</sequence>
<proteinExistence type="predicted"/>
<accession>A0A857LJ02</accession>
<reference evidence="1" key="1">
    <citation type="journal article" date="2021" name="Nat. Microbiol.">
        <title>Cocultivation of an ultrasmall environmental parasitic bacterium with lytic ability against bacteria associated with wastewater foams.</title>
        <authorList>
            <person name="Batinovic S."/>
            <person name="Rose J.J.A."/>
            <person name="Ratcliffe J."/>
            <person name="Seviour R.J."/>
            <person name="Petrovski S."/>
        </authorList>
    </citation>
    <scope>NUCLEOTIDE SEQUENCE</scope>
    <source>
        <strain evidence="1">CON44</strain>
    </source>
</reference>